<reference evidence="3" key="1">
    <citation type="journal article" date="2017" name="Genome Biol.">
        <title>Comparative genomics reveals high biological diversity and specific adaptations in the industrially and medically important fungal genus Aspergillus.</title>
        <authorList>
            <person name="de Vries R.P."/>
            <person name="Riley R."/>
            <person name="Wiebenga A."/>
            <person name="Aguilar-Osorio G."/>
            <person name="Amillis S."/>
            <person name="Uchima C.A."/>
            <person name="Anderluh G."/>
            <person name="Asadollahi M."/>
            <person name="Askin M."/>
            <person name="Barry K."/>
            <person name="Battaglia E."/>
            <person name="Bayram O."/>
            <person name="Benocci T."/>
            <person name="Braus-Stromeyer S.A."/>
            <person name="Caldana C."/>
            <person name="Canovas D."/>
            <person name="Cerqueira G.C."/>
            <person name="Chen F."/>
            <person name="Chen W."/>
            <person name="Choi C."/>
            <person name="Clum A."/>
            <person name="Dos Santos R.A."/>
            <person name="Damasio A.R."/>
            <person name="Diallinas G."/>
            <person name="Emri T."/>
            <person name="Fekete E."/>
            <person name="Flipphi M."/>
            <person name="Freyberg S."/>
            <person name="Gallo A."/>
            <person name="Gournas C."/>
            <person name="Habgood R."/>
            <person name="Hainaut M."/>
            <person name="Harispe M.L."/>
            <person name="Henrissat B."/>
            <person name="Hilden K.S."/>
            <person name="Hope R."/>
            <person name="Hossain A."/>
            <person name="Karabika E."/>
            <person name="Karaffa L."/>
            <person name="Karanyi Z."/>
            <person name="Krasevec N."/>
            <person name="Kuo A."/>
            <person name="Kusch H."/>
            <person name="LaButti K."/>
            <person name="Lagendijk E.L."/>
            <person name="Lapidus A."/>
            <person name="Levasseur A."/>
            <person name="Lindquist E."/>
            <person name="Lipzen A."/>
            <person name="Logrieco A.F."/>
            <person name="MacCabe A."/>
            <person name="Maekelae M.R."/>
            <person name="Malavazi I."/>
            <person name="Melin P."/>
            <person name="Meyer V."/>
            <person name="Mielnichuk N."/>
            <person name="Miskei M."/>
            <person name="Molnar A.P."/>
            <person name="Mule G."/>
            <person name="Ngan C.Y."/>
            <person name="Orejas M."/>
            <person name="Orosz E."/>
            <person name="Ouedraogo J.P."/>
            <person name="Overkamp K.M."/>
            <person name="Park H.-S."/>
            <person name="Perrone G."/>
            <person name="Piumi F."/>
            <person name="Punt P.J."/>
            <person name="Ram A.F."/>
            <person name="Ramon A."/>
            <person name="Rauscher S."/>
            <person name="Record E."/>
            <person name="Riano-Pachon D.M."/>
            <person name="Robert V."/>
            <person name="Roehrig J."/>
            <person name="Ruller R."/>
            <person name="Salamov A."/>
            <person name="Salih N.S."/>
            <person name="Samson R.A."/>
            <person name="Sandor E."/>
            <person name="Sanguinetti M."/>
            <person name="Schuetze T."/>
            <person name="Sepcic K."/>
            <person name="Shelest E."/>
            <person name="Sherlock G."/>
            <person name="Sophianopoulou V."/>
            <person name="Squina F.M."/>
            <person name="Sun H."/>
            <person name="Susca A."/>
            <person name="Todd R.B."/>
            <person name="Tsang A."/>
            <person name="Unkles S.E."/>
            <person name="van de Wiele N."/>
            <person name="van Rossen-Uffink D."/>
            <person name="Oliveira J.V."/>
            <person name="Vesth T.C."/>
            <person name="Visser J."/>
            <person name="Yu J.-H."/>
            <person name="Zhou M."/>
            <person name="Andersen M.R."/>
            <person name="Archer D.B."/>
            <person name="Baker S.E."/>
            <person name="Benoit I."/>
            <person name="Brakhage A.A."/>
            <person name="Braus G.H."/>
            <person name="Fischer R."/>
            <person name="Frisvad J.C."/>
            <person name="Goldman G.H."/>
            <person name="Houbraken J."/>
            <person name="Oakley B."/>
            <person name="Pocsi I."/>
            <person name="Scazzocchio C."/>
            <person name="Seiboth B."/>
            <person name="vanKuyk P.A."/>
            <person name="Wortman J."/>
            <person name="Dyer P.S."/>
            <person name="Grigoriev I.V."/>
        </authorList>
    </citation>
    <scope>NUCLEOTIDE SEQUENCE [LARGE SCALE GENOMIC DNA]</scope>
    <source>
        <strain evidence="3">CBS 506.65</strain>
    </source>
</reference>
<dbReference type="RefSeq" id="XP_022578140.1">
    <property type="nucleotide sequence ID" value="XM_022730404.1"/>
</dbReference>
<organism evidence="2 3">
    <name type="scientific">Penicilliopsis zonata CBS 506.65</name>
    <dbReference type="NCBI Taxonomy" id="1073090"/>
    <lineage>
        <taxon>Eukaryota</taxon>
        <taxon>Fungi</taxon>
        <taxon>Dikarya</taxon>
        <taxon>Ascomycota</taxon>
        <taxon>Pezizomycotina</taxon>
        <taxon>Eurotiomycetes</taxon>
        <taxon>Eurotiomycetidae</taxon>
        <taxon>Eurotiales</taxon>
        <taxon>Aspergillaceae</taxon>
        <taxon>Penicilliopsis</taxon>
    </lineage>
</organism>
<sequence>MKWLPVCVSLFSLFSRVLTDLRTKTKIRANKLNSPLEIKSRTKEISSELIVLQVGKDGRSGGREREKSGELEGQNLNNAIKVEKKTLRSRRCSGGAHAMPRNLSYSVDTYQAY</sequence>
<feature type="chain" id="PRO_5012250966" evidence="1">
    <location>
        <begin position="20"/>
        <end position="113"/>
    </location>
</feature>
<evidence type="ECO:0000256" key="1">
    <source>
        <dbReference type="SAM" id="SignalP"/>
    </source>
</evidence>
<feature type="signal peptide" evidence="1">
    <location>
        <begin position="1"/>
        <end position="19"/>
    </location>
</feature>
<accession>A0A1L9S8Z5</accession>
<keyword evidence="3" id="KW-1185">Reference proteome</keyword>
<dbReference type="EMBL" id="KV878351">
    <property type="protein sequence ID" value="OJJ43630.1"/>
    <property type="molecule type" value="Genomic_DNA"/>
</dbReference>
<keyword evidence="1" id="KW-0732">Signal</keyword>
<name>A0A1L9S8Z5_9EURO</name>
<gene>
    <name evidence="2" type="ORF">ASPZODRAFT_907176</name>
</gene>
<dbReference type="AlphaFoldDB" id="A0A1L9S8Z5"/>
<dbReference type="VEuPathDB" id="FungiDB:ASPZODRAFT_907176"/>
<evidence type="ECO:0000313" key="2">
    <source>
        <dbReference type="EMBL" id="OJJ43630.1"/>
    </source>
</evidence>
<dbReference type="Proteomes" id="UP000184188">
    <property type="component" value="Unassembled WGS sequence"/>
</dbReference>
<proteinExistence type="predicted"/>
<dbReference type="GeneID" id="34616868"/>
<evidence type="ECO:0000313" key="3">
    <source>
        <dbReference type="Proteomes" id="UP000184188"/>
    </source>
</evidence>
<protein>
    <submittedName>
        <fullName evidence="2">Uncharacterized protein</fullName>
    </submittedName>
</protein>